<accession>A0A9Q1BQ57</accession>
<feature type="region of interest" description="Disordered" evidence="1">
    <location>
        <begin position="338"/>
        <end position="553"/>
    </location>
</feature>
<feature type="compositionally biased region" description="Low complexity" evidence="1">
    <location>
        <begin position="879"/>
        <end position="912"/>
    </location>
</feature>
<evidence type="ECO:0000313" key="2">
    <source>
        <dbReference type="EMBL" id="KAJ8030745.1"/>
    </source>
</evidence>
<feature type="compositionally biased region" description="Polar residues" evidence="1">
    <location>
        <begin position="415"/>
        <end position="425"/>
    </location>
</feature>
<name>A0A9Q1BQ57_HOLLE</name>
<dbReference type="AlphaFoldDB" id="A0A9Q1BQ57"/>
<protein>
    <submittedName>
        <fullName evidence="2">Protein SLX4IP</fullName>
    </submittedName>
</protein>
<evidence type="ECO:0000256" key="1">
    <source>
        <dbReference type="SAM" id="MobiDB-lite"/>
    </source>
</evidence>
<organism evidence="2 3">
    <name type="scientific">Holothuria leucospilota</name>
    <name type="common">Black long sea cucumber</name>
    <name type="synonym">Mertensiothuria leucospilota</name>
    <dbReference type="NCBI Taxonomy" id="206669"/>
    <lineage>
        <taxon>Eukaryota</taxon>
        <taxon>Metazoa</taxon>
        <taxon>Echinodermata</taxon>
        <taxon>Eleutherozoa</taxon>
        <taxon>Echinozoa</taxon>
        <taxon>Holothuroidea</taxon>
        <taxon>Aspidochirotacea</taxon>
        <taxon>Aspidochirotida</taxon>
        <taxon>Holothuriidae</taxon>
        <taxon>Holothuria</taxon>
    </lineage>
</organism>
<keyword evidence="3" id="KW-1185">Reference proteome</keyword>
<feature type="compositionally biased region" description="Polar residues" evidence="1">
    <location>
        <begin position="368"/>
        <end position="377"/>
    </location>
</feature>
<feature type="region of interest" description="Disordered" evidence="1">
    <location>
        <begin position="965"/>
        <end position="1007"/>
    </location>
</feature>
<feature type="compositionally biased region" description="Basic and acidic residues" evidence="1">
    <location>
        <begin position="690"/>
        <end position="706"/>
    </location>
</feature>
<feature type="compositionally biased region" description="Polar residues" evidence="1">
    <location>
        <begin position="444"/>
        <end position="454"/>
    </location>
</feature>
<feature type="compositionally biased region" description="Basic and acidic residues" evidence="1">
    <location>
        <begin position="719"/>
        <end position="730"/>
    </location>
</feature>
<proteinExistence type="predicted"/>
<dbReference type="EMBL" id="JAIZAY010000013">
    <property type="protein sequence ID" value="KAJ8030745.1"/>
    <property type="molecule type" value="Genomic_DNA"/>
</dbReference>
<sequence length="1165" mass="129908">MTDSAKYYESWDANKTIQHPAKLSSLQVGKDVLVLLEMTVLSNKTAGNNTSWFTDTEMLELLVLVRDVVCKRVEEYPYQQPETKREKKETLPNAGIKVQPPVMLTGQRVKLGVQFVKHYISRTCLLPKECPGPQDGGGESSSHSGGGYDLLHLFPEKLQVIVCEYMPHANIANENQQTSSYFDSTKTSSEKCKTQTNTAKKNKLQLKRIVSSSSGSSVCKKSTLHGGFETSLVPSKGTSSSPSCQQRQEEETLNSLEEAPSLSRYEIAATSDVNIIPATERNITSHKERDVYSFESDSERGDMELKLSPRKKYAKESEMSSSVQDGLALSVPCQSTSPICLSDSPLKDKSSKEQCSLKSDSERGITRMDSSPKQSKLSLKRGKKNRDDLSVYNNDVSEGVEQLDTGVEPLDGRAQTDSNTDNQTDAADPATLSLLGKKRKLGSTNIDDASTKCRTQTDSNTDNQTDAADPAAVPLSGKKRKLRSTSNDDASTKQVIKSKEEQTYTAIPKSCSSQVRLRENGCYSPDGKTKRRKLTKKLSQSHSRWDFSSSDDDESFNIDLFRLRKKKWKKVAKKPLTNSEGDISGESGKDTDAVGAKCHDQSDNAYSSDEDALPNANFVKGTTALTQEETEEENESSKEGNASPTFDRSIKNSEVIGVSKTKKLSKIFQYQTSSKTKRTEAGNGNGIHKLMGEKRRGKSEKEKCDDSDSDMTAPIYLSEESREAQEKDVSGEEEPVVAAGLDHNECDEGNSLYIAGQSGASGCRNDEKKCVREKTSLSLKKKKQCNESNLKDETCQNNLCSDDDSLLELDIVEQSVENSSEKRKIFSFHDDSKYSVKDMPVTMGEERNKEETSGVSSKSLQDDLLCPQDDVLGPQDDVLGPQDDLLGPQDDLLSPQDDLLSPQDDLLSPQDDLLSDDNQQENICSSHGLKKPTSNKRNFFQVDNYENVESQSNDISFEMKFSKAARKKKPPLRAKNSQNGGPFGSLKRFDDTTAPKKSRNPSLQNRRCSQIQVTPQNLDKWWLPKNGKKKERKSEVVDLVAMEEKMEEALKSVKSVSELTEEQLRYLTQNNEDYLIAIFQGKKPCHRHQEYKSSSALRTRMTYLVSYGDFPEDSLETIMDSLVPMFCRKGSKYLDYVSKVLLPELLVKICMDVLHVDYQEAEKMF</sequence>
<feature type="region of interest" description="Disordered" evidence="1">
    <location>
        <begin position="569"/>
        <end position="654"/>
    </location>
</feature>
<dbReference type="OrthoDB" id="6382611at2759"/>
<feature type="compositionally biased region" description="Low complexity" evidence="1">
    <location>
        <begin position="537"/>
        <end position="548"/>
    </location>
</feature>
<reference evidence="2" key="1">
    <citation type="submission" date="2021-10" db="EMBL/GenBank/DDBJ databases">
        <title>Tropical sea cucumber genome reveals ecological adaptation and Cuvierian tubules defense mechanism.</title>
        <authorList>
            <person name="Chen T."/>
        </authorList>
    </citation>
    <scope>NUCLEOTIDE SEQUENCE</scope>
    <source>
        <strain evidence="2">Nanhai2018</strain>
        <tissue evidence="2">Muscle</tissue>
    </source>
</reference>
<dbReference type="Proteomes" id="UP001152320">
    <property type="component" value="Chromosome 13"/>
</dbReference>
<feature type="region of interest" description="Disordered" evidence="1">
    <location>
        <begin position="290"/>
        <end position="326"/>
    </location>
</feature>
<evidence type="ECO:0000313" key="3">
    <source>
        <dbReference type="Proteomes" id="UP001152320"/>
    </source>
</evidence>
<feature type="compositionally biased region" description="Polar residues" evidence="1">
    <location>
        <begin position="484"/>
        <end position="495"/>
    </location>
</feature>
<feature type="compositionally biased region" description="Low complexity" evidence="1">
    <location>
        <begin position="456"/>
        <end position="469"/>
    </location>
</feature>
<feature type="compositionally biased region" description="Basic and acidic residues" evidence="1">
    <location>
        <begin position="587"/>
        <end position="602"/>
    </location>
</feature>
<feature type="region of interest" description="Disordered" evidence="1">
    <location>
        <begin position="835"/>
        <end position="935"/>
    </location>
</feature>
<feature type="region of interest" description="Disordered" evidence="1">
    <location>
        <begin position="179"/>
        <end position="199"/>
    </location>
</feature>
<comment type="caution">
    <text evidence="2">The sequence shown here is derived from an EMBL/GenBank/DDBJ whole genome shotgun (WGS) entry which is preliminary data.</text>
</comment>
<feature type="region of interest" description="Disordered" evidence="1">
    <location>
        <begin position="230"/>
        <end position="259"/>
    </location>
</feature>
<feature type="compositionally biased region" description="Polar residues" evidence="1">
    <location>
        <begin position="232"/>
        <end position="246"/>
    </location>
</feature>
<feature type="compositionally biased region" description="Basic and acidic residues" evidence="1">
    <location>
        <begin position="290"/>
        <end position="307"/>
    </location>
</feature>
<gene>
    <name evidence="2" type="ORF">HOLleu_27239</name>
</gene>
<feature type="region of interest" description="Disordered" evidence="1">
    <location>
        <begin position="671"/>
        <end position="735"/>
    </location>
</feature>